<feature type="transmembrane region" description="Helical" evidence="1">
    <location>
        <begin position="167"/>
        <end position="187"/>
    </location>
</feature>
<feature type="transmembrane region" description="Helical" evidence="1">
    <location>
        <begin position="193"/>
        <end position="216"/>
    </location>
</feature>
<sequence length="236" mass="26499">MPVDRLTIEQRVGKLLKGDDVDDEDVRLFLTRLMQIQEAQGRDATRAISRGVALAAVFVFLSHSKILEAELLGMKVNDISPLRLVVPVAMMLMVLRAVAIMRLSAFYRRVFEEVVRRHLPNWYASGLSPLLTPWRGPMLTHASRTRLDATEHPGVDRLHQMTRMVDASASVAALVLFQVYVFVSLFQDPKVPAVATGVSLVLSSVLLILVAAYLWFVKRSGQHRVDSVRVCERQNV</sequence>
<feature type="transmembrane region" description="Helical" evidence="1">
    <location>
        <begin position="84"/>
        <end position="107"/>
    </location>
</feature>
<gene>
    <name evidence="2" type="ORF">GA0070618_5106</name>
</gene>
<feature type="transmembrane region" description="Helical" evidence="1">
    <location>
        <begin position="47"/>
        <end position="64"/>
    </location>
</feature>
<keyword evidence="3" id="KW-1185">Reference proteome</keyword>
<evidence type="ECO:0000313" key="2">
    <source>
        <dbReference type="EMBL" id="SCF31028.1"/>
    </source>
</evidence>
<dbReference type="AlphaFoldDB" id="A0A1C4ZDJ7"/>
<evidence type="ECO:0000313" key="3">
    <source>
        <dbReference type="Proteomes" id="UP000198253"/>
    </source>
</evidence>
<dbReference type="Proteomes" id="UP000198253">
    <property type="component" value="Chromosome I"/>
</dbReference>
<organism evidence="2 3">
    <name type="scientific">Micromonospora echinospora</name>
    <name type="common">Micromonospora purpurea</name>
    <dbReference type="NCBI Taxonomy" id="1877"/>
    <lineage>
        <taxon>Bacteria</taxon>
        <taxon>Bacillati</taxon>
        <taxon>Actinomycetota</taxon>
        <taxon>Actinomycetes</taxon>
        <taxon>Micromonosporales</taxon>
        <taxon>Micromonosporaceae</taxon>
        <taxon>Micromonospora</taxon>
    </lineage>
</organism>
<dbReference type="InParanoid" id="A0A1C4ZDJ7"/>
<evidence type="ECO:0000256" key="1">
    <source>
        <dbReference type="SAM" id="Phobius"/>
    </source>
</evidence>
<proteinExistence type="predicted"/>
<keyword evidence="1" id="KW-0472">Membrane</keyword>
<accession>A0A1C4ZDJ7</accession>
<keyword evidence="1" id="KW-0812">Transmembrane</keyword>
<dbReference type="EMBL" id="LT607413">
    <property type="protein sequence ID" value="SCF31028.1"/>
    <property type="molecule type" value="Genomic_DNA"/>
</dbReference>
<reference evidence="3" key="1">
    <citation type="submission" date="2016-06" db="EMBL/GenBank/DDBJ databases">
        <authorList>
            <person name="Varghese N."/>
            <person name="Submissions Spin"/>
        </authorList>
    </citation>
    <scope>NUCLEOTIDE SEQUENCE [LARGE SCALE GENOMIC DNA]</scope>
    <source>
        <strain evidence="3">DSM 43816</strain>
    </source>
</reference>
<keyword evidence="1" id="KW-1133">Transmembrane helix</keyword>
<protein>
    <submittedName>
        <fullName evidence="2">Uncharacterized protein</fullName>
    </submittedName>
</protein>
<name>A0A1C4ZDJ7_MICEC</name>